<feature type="transmembrane region" description="Helical" evidence="2">
    <location>
        <begin position="100"/>
        <end position="121"/>
    </location>
</feature>
<feature type="region of interest" description="Disordered" evidence="1">
    <location>
        <begin position="1"/>
        <end position="29"/>
    </location>
</feature>
<feature type="transmembrane region" description="Helical" evidence="2">
    <location>
        <begin position="181"/>
        <end position="206"/>
    </location>
</feature>
<feature type="transmembrane region" description="Helical" evidence="2">
    <location>
        <begin position="152"/>
        <end position="175"/>
    </location>
</feature>
<sequence>MHTSIPITGSGTRGSRVRESLAGEMDPPDYSNSHTEYDKMILRMDKEIKPYYFGLAGFFSWLLLAGFLVSPTTYSSMRYLDAPKQTGDIGKAVMHAVRNIPLIFIASFACIIAAVGLAWLWTRWHHNHIWIHRYLVMYVLPRFPASPFGSEAYISSPTMLHSLMGLISTLLNVYGTQEGQWSITAIISVAIIGAWLISSTTAYVTYEYFLLPKLK</sequence>
<dbReference type="EMBL" id="LCWV01000033">
    <property type="protein sequence ID" value="PWI65443.1"/>
    <property type="molecule type" value="Genomic_DNA"/>
</dbReference>
<evidence type="ECO:0000313" key="4">
    <source>
        <dbReference type="Proteomes" id="UP000245956"/>
    </source>
</evidence>
<feature type="compositionally biased region" description="Polar residues" evidence="1">
    <location>
        <begin position="1"/>
        <end position="10"/>
    </location>
</feature>
<organism evidence="3 4">
    <name type="scientific">Purpureocillium lilacinum</name>
    <name type="common">Paecilomyces lilacinus</name>
    <dbReference type="NCBI Taxonomy" id="33203"/>
    <lineage>
        <taxon>Eukaryota</taxon>
        <taxon>Fungi</taxon>
        <taxon>Dikarya</taxon>
        <taxon>Ascomycota</taxon>
        <taxon>Pezizomycotina</taxon>
        <taxon>Sordariomycetes</taxon>
        <taxon>Hypocreomycetidae</taxon>
        <taxon>Hypocreales</taxon>
        <taxon>Ophiocordycipitaceae</taxon>
        <taxon>Purpureocillium</taxon>
    </lineage>
</organism>
<keyword evidence="2" id="KW-1133">Transmembrane helix</keyword>
<proteinExistence type="predicted"/>
<gene>
    <name evidence="3" type="ORF">PCL_07044</name>
</gene>
<keyword evidence="2" id="KW-0812">Transmembrane</keyword>
<keyword evidence="2" id="KW-0472">Membrane</keyword>
<reference evidence="3 4" key="1">
    <citation type="journal article" date="2016" name="Front. Microbiol.">
        <title>Genome and transcriptome sequences reveal the specific parasitism of the nematophagous Purpureocillium lilacinum 36-1.</title>
        <authorList>
            <person name="Xie J."/>
            <person name="Li S."/>
            <person name="Mo C."/>
            <person name="Xiao X."/>
            <person name="Peng D."/>
            <person name="Wang G."/>
            <person name="Xiao Y."/>
        </authorList>
    </citation>
    <scope>NUCLEOTIDE SEQUENCE [LARGE SCALE GENOMIC DNA]</scope>
    <source>
        <strain evidence="3 4">36-1</strain>
    </source>
</reference>
<feature type="transmembrane region" description="Helical" evidence="2">
    <location>
        <begin position="50"/>
        <end position="69"/>
    </location>
</feature>
<comment type="caution">
    <text evidence="3">The sequence shown here is derived from an EMBL/GenBank/DDBJ whole genome shotgun (WGS) entry which is preliminary data.</text>
</comment>
<evidence type="ECO:0000256" key="2">
    <source>
        <dbReference type="SAM" id="Phobius"/>
    </source>
</evidence>
<dbReference type="AlphaFoldDB" id="A0A2U3DT57"/>
<evidence type="ECO:0000313" key="3">
    <source>
        <dbReference type="EMBL" id="PWI65443.1"/>
    </source>
</evidence>
<evidence type="ECO:0000256" key="1">
    <source>
        <dbReference type="SAM" id="MobiDB-lite"/>
    </source>
</evidence>
<accession>A0A2U3DT57</accession>
<name>A0A2U3DT57_PURLI</name>
<protein>
    <submittedName>
        <fullName evidence="3">Uncharacterized protein</fullName>
    </submittedName>
</protein>
<dbReference type="Proteomes" id="UP000245956">
    <property type="component" value="Unassembled WGS sequence"/>
</dbReference>